<protein>
    <submittedName>
        <fullName evidence="2">Uncharacterized protein</fullName>
    </submittedName>
</protein>
<name>A0A9D4CQH4_DREPO</name>
<dbReference type="EMBL" id="JAIWYP010000012">
    <property type="protein sequence ID" value="KAH3728376.1"/>
    <property type="molecule type" value="Genomic_DNA"/>
</dbReference>
<evidence type="ECO:0000313" key="2">
    <source>
        <dbReference type="EMBL" id="KAH3728376.1"/>
    </source>
</evidence>
<evidence type="ECO:0000256" key="1">
    <source>
        <dbReference type="SAM" id="Coils"/>
    </source>
</evidence>
<proteinExistence type="predicted"/>
<feature type="coiled-coil region" evidence="1">
    <location>
        <begin position="29"/>
        <end position="96"/>
    </location>
</feature>
<reference evidence="2" key="1">
    <citation type="journal article" date="2019" name="bioRxiv">
        <title>The Genome of the Zebra Mussel, Dreissena polymorpha: A Resource for Invasive Species Research.</title>
        <authorList>
            <person name="McCartney M.A."/>
            <person name="Auch B."/>
            <person name="Kono T."/>
            <person name="Mallez S."/>
            <person name="Zhang Y."/>
            <person name="Obille A."/>
            <person name="Becker A."/>
            <person name="Abrahante J.E."/>
            <person name="Garbe J."/>
            <person name="Badalamenti J.P."/>
            <person name="Herman A."/>
            <person name="Mangelson H."/>
            <person name="Liachko I."/>
            <person name="Sullivan S."/>
            <person name="Sone E.D."/>
            <person name="Koren S."/>
            <person name="Silverstein K.A.T."/>
            <person name="Beckman K.B."/>
            <person name="Gohl D.M."/>
        </authorList>
    </citation>
    <scope>NUCLEOTIDE SEQUENCE</scope>
    <source>
        <strain evidence="2">Duluth1</strain>
        <tissue evidence="2">Whole animal</tissue>
    </source>
</reference>
<feature type="non-terminal residue" evidence="2">
    <location>
        <position position="158"/>
    </location>
</feature>
<dbReference type="AlphaFoldDB" id="A0A9D4CQH4"/>
<reference evidence="2" key="2">
    <citation type="submission" date="2020-11" db="EMBL/GenBank/DDBJ databases">
        <authorList>
            <person name="McCartney M.A."/>
            <person name="Auch B."/>
            <person name="Kono T."/>
            <person name="Mallez S."/>
            <person name="Becker A."/>
            <person name="Gohl D.M."/>
            <person name="Silverstein K.A.T."/>
            <person name="Koren S."/>
            <person name="Bechman K.B."/>
            <person name="Herman A."/>
            <person name="Abrahante J.E."/>
            <person name="Garbe J."/>
        </authorList>
    </citation>
    <scope>NUCLEOTIDE SEQUENCE</scope>
    <source>
        <strain evidence="2">Duluth1</strain>
        <tissue evidence="2">Whole animal</tissue>
    </source>
</reference>
<evidence type="ECO:0000313" key="3">
    <source>
        <dbReference type="Proteomes" id="UP000828390"/>
    </source>
</evidence>
<keyword evidence="3" id="KW-1185">Reference proteome</keyword>
<keyword evidence="1" id="KW-0175">Coiled coil</keyword>
<gene>
    <name evidence="2" type="ORF">DPMN_054330</name>
</gene>
<dbReference type="Proteomes" id="UP000828390">
    <property type="component" value="Unassembled WGS sequence"/>
</dbReference>
<organism evidence="2 3">
    <name type="scientific">Dreissena polymorpha</name>
    <name type="common">Zebra mussel</name>
    <name type="synonym">Mytilus polymorpha</name>
    <dbReference type="NCBI Taxonomy" id="45954"/>
    <lineage>
        <taxon>Eukaryota</taxon>
        <taxon>Metazoa</taxon>
        <taxon>Spiralia</taxon>
        <taxon>Lophotrochozoa</taxon>
        <taxon>Mollusca</taxon>
        <taxon>Bivalvia</taxon>
        <taxon>Autobranchia</taxon>
        <taxon>Heteroconchia</taxon>
        <taxon>Euheterodonta</taxon>
        <taxon>Imparidentia</taxon>
        <taxon>Neoheterodontei</taxon>
        <taxon>Myida</taxon>
        <taxon>Dreissenoidea</taxon>
        <taxon>Dreissenidae</taxon>
        <taxon>Dreissena</taxon>
    </lineage>
</organism>
<sequence length="158" mass="18705">QILEKPPQEILEMCKKNEQYIERQFGKVQDELCEKYEEVRKLKKELSNMTSLEGKDQIKRELQKKRVKIELLEQQKQVMEQRIHTLKEAVTILEKDSSVLKKSSERSLKLKVLINTEAMLKLESFKHKLNSVNVSDILLALLRRRQMQQELMGEIPVC</sequence>
<accession>A0A9D4CQH4</accession>
<comment type="caution">
    <text evidence="2">The sequence shown here is derived from an EMBL/GenBank/DDBJ whole genome shotgun (WGS) entry which is preliminary data.</text>
</comment>